<evidence type="ECO:0000256" key="9">
    <source>
        <dbReference type="ARBA" id="ARBA00048248"/>
    </source>
</evidence>
<dbReference type="PANTHER" id="PTHR11766:SF1">
    <property type="entry name" value="TYROSINE--TRNA LIGASE"/>
    <property type="match status" value="1"/>
</dbReference>
<dbReference type="Gene3D" id="3.10.290.10">
    <property type="entry name" value="RNA-binding S4 domain"/>
    <property type="match status" value="1"/>
</dbReference>
<reference evidence="13" key="1">
    <citation type="submission" date="2017-02" db="EMBL/GenBank/DDBJ databases">
        <title>Delving into the versatile metabolic prowess of the omnipresent phylum Bacteroidetes.</title>
        <authorList>
            <person name="Nobu M.K."/>
            <person name="Mei R."/>
            <person name="Narihiro T."/>
            <person name="Kuroda K."/>
            <person name="Liu W.-T."/>
        </authorList>
    </citation>
    <scope>NUCLEOTIDE SEQUENCE</scope>
    <source>
        <strain evidence="13">ADurb.Bin131</strain>
    </source>
</reference>
<evidence type="ECO:0000256" key="2">
    <source>
        <dbReference type="ARBA" id="ARBA00022490"/>
    </source>
</evidence>
<comment type="subcellular location">
    <subcellularLocation>
        <location evidence="10">Cytoplasm</location>
    </subcellularLocation>
</comment>
<keyword evidence="4 10" id="KW-0547">Nucleotide-binding</keyword>
<sequence length="401" mass="45985">MENIEKQFEIIKKNAVEVIEESELKEKLKKSIETGTPLTIKYGIDPTSSQLHLGHMVVIRKLRDFMMLGHRILFLIGDFTARIGDPTGRNETRPILSKEEIKKNLQTYTEQVSRILDINRVEFVYNADWLGILSLEELIKISSCFTIARILEREDFSARYKSGKPIYLHEFMYPLLQGYDSVVLHADIEIGATEQKFNLLAGRTLQEFFGQEKQVIITMPILVGTDGKAKMSKTYNNHIPITTSPEDMFGKIMSIQDHLMESYGMLLTDLDIKRFVEEIKKDPREAKALLAKTIVEEFFGKEQAKKAQETFDRIFKERKTPDRIPVCEIEKDKLIGKTKANIVDILFLSGLVSSKSEAKRMLNQNAVKIDNNPVSDINLEIEPDGKIISVGKRKFKKIKII</sequence>
<evidence type="ECO:0000256" key="10">
    <source>
        <dbReference type="HAMAP-Rule" id="MF_02007"/>
    </source>
</evidence>
<dbReference type="Pfam" id="PF22421">
    <property type="entry name" value="SYY_C-terminal"/>
    <property type="match status" value="1"/>
</dbReference>
<dbReference type="EC" id="6.1.1.1" evidence="10"/>
<evidence type="ECO:0000313" key="13">
    <source>
        <dbReference type="EMBL" id="OQB72253.1"/>
    </source>
</evidence>
<dbReference type="SUPFAM" id="SSF52374">
    <property type="entry name" value="Nucleotidylyl transferase"/>
    <property type="match status" value="1"/>
</dbReference>
<dbReference type="PROSITE" id="PS50889">
    <property type="entry name" value="S4"/>
    <property type="match status" value="1"/>
</dbReference>
<comment type="caution">
    <text evidence="13">The sequence shown here is derived from an EMBL/GenBank/DDBJ whole genome shotgun (WGS) entry which is preliminary data.</text>
</comment>
<dbReference type="FunFam" id="3.40.50.620:FF:000061">
    <property type="entry name" value="Tyrosine--tRNA ligase"/>
    <property type="match status" value="1"/>
</dbReference>
<evidence type="ECO:0000256" key="11">
    <source>
        <dbReference type="PROSITE-ProRule" id="PRU00182"/>
    </source>
</evidence>
<keyword evidence="3 10" id="KW-0436">Ligase</keyword>
<evidence type="ECO:0000256" key="5">
    <source>
        <dbReference type="ARBA" id="ARBA00022840"/>
    </source>
</evidence>
<evidence type="ECO:0000256" key="3">
    <source>
        <dbReference type="ARBA" id="ARBA00022598"/>
    </source>
</evidence>
<evidence type="ECO:0000256" key="7">
    <source>
        <dbReference type="ARBA" id="ARBA00022917"/>
    </source>
</evidence>
<comment type="subunit">
    <text evidence="1 10">Homodimer.</text>
</comment>
<dbReference type="Gene3D" id="1.10.240.10">
    <property type="entry name" value="Tyrosyl-Transfer RNA Synthetase"/>
    <property type="match status" value="1"/>
</dbReference>
<keyword evidence="8 10" id="KW-0030">Aminoacyl-tRNA synthetase</keyword>
<evidence type="ECO:0000256" key="4">
    <source>
        <dbReference type="ARBA" id="ARBA00022741"/>
    </source>
</evidence>
<dbReference type="Gene3D" id="3.40.50.620">
    <property type="entry name" value="HUPs"/>
    <property type="match status" value="1"/>
</dbReference>
<dbReference type="GO" id="GO:0005829">
    <property type="term" value="C:cytosol"/>
    <property type="evidence" value="ECO:0007669"/>
    <property type="project" value="TreeGrafter"/>
</dbReference>
<dbReference type="InterPro" id="IPR002307">
    <property type="entry name" value="Tyr-tRNA-ligase"/>
</dbReference>
<protein>
    <recommendedName>
        <fullName evidence="10">Tyrosine--tRNA ligase</fullName>
        <ecNumber evidence="10">6.1.1.1</ecNumber>
    </recommendedName>
    <alternativeName>
        <fullName evidence="10">Tyrosyl-tRNA synthetase</fullName>
        <shortName evidence="10">TyrRS</shortName>
    </alternativeName>
</protein>
<dbReference type="InterPro" id="IPR024088">
    <property type="entry name" value="Tyr-tRNA-ligase_bac-type"/>
</dbReference>
<dbReference type="GO" id="GO:0006437">
    <property type="term" value="P:tyrosyl-tRNA aminoacylation"/>
    <property type="evidence" value="ECO:0007669"/>
    <property type="project" value="UniProtKB-UniRule"/>
</dbReference>
<comment type="similarity">
    <text evidence="10">Belongs to the class-I aminoacyl-tRNA synthetase family. TyrS type 2 subfamily.</text>
</comment>
<dbReference type="EMBL" id="MWDQ01000136">
    <property type="protein sequence ID" value="OQB72253.1"/>
    <property type="molecule type" value="Genomic_DNA"/>
</dbReference>
<dbReference type="InterPro" id="IPR002305">
    <property type="entry name" value="aa-tRNA-synth_Ic"/>
</dbReference>
<dbReference type="InterPro" id="IPR054608">
    <property type="entry name" value="SYY-like_C"/>
</dbReference>
<evidence type="ECO:0000259" key="12">
    <source>
        <dbReference type="SMART" id="SM00363"/>
    </source>
</evidence>
<dbReference type="GO" id="GO:0003723">
    <property type="term" value="F:RNA binding"/>
    <property type="evidence" value="ECO:0007669"/>
    <property type="project" value="UniProtKB-KW"/>
</dbReference>
<comment type="function">
    <text evidence="10">Catalyzes the attachment of tyrosine to tRNA(Tyr) in a two-step reaction: tyrosine is first activated by ATP to form Tyr-AMP and then transferred to the acceptor end of tRNA(Tyr).</text>
</comment>
<feature type="binding site" evidence="10">
    <location>
        <position position="233"/>
    </location>
    <ligand>
        <name>ATP</name>
        <dbReference type="ChEBI" id="CHEBI:30616"/>
    </ligand>
</feature>
<dbReference type="HAMAP" id="MF_02007">
    <property type="entry name" value="Tyr_tRNA_synth_type2"/>
    <property type="match status" value="1"/>
</dbReference>
<name>A0A1V6C5R8_UNCT6</name>
<dbReference type="AlphaFoldDB" id="A0A1V6C5R8"/>
<evidence type="ECO:0000256" key="8">
    <source>
        <dbReference type="ARBA" id="ARBA00023146"/>
    </source>
</evidence>
<dbReference type="GO" id="GO:0005524">
    <property type="term" value="F:ATP binding"/>
    <property type="evidence" value="ECO:0007669"/>
    <property type="project" value="UniProtKB-UniRule"/>
</dbReference>
<evidence type="ECO:0000256" key="1">
    <source>
        <dbReference type="ARBA" id="ARBA00011738"/>
    </source>
</evidence>
<comment type="caution">
    <text evidence="10">Lacks conserved residue(s) required for the propagation of feature annotation.</text>
</comment>
<dbReference type="NCBIfam" id="TIGR00234">
    <property type="entry name" value="tyrS"/>
    <property type="match status" value="1"/>
</dbReference>
<dbReference type="InterPro" id="IPR036986">
    <property type="entry name" value="S4_RNA-bd_sf"/>
</dbReference>
<dbReference type="SUPFAM" id="SSF55174">
    <property type="entry name" value="Alpha-L RNA-binding motif"/>
    <property type="match status" value="1"/>
</dbReference>
<dbReference type="Proteomes" id="UP000485562">
    <property type="component" value="Unassembled WGS sequence"/>
</dbReference>
<feature type="domain" description="RNA-binding S4" evidence="12">
    <location>
        <begin position="341"/>
        <end position="399"/>
    </location>
</feature>
<dbReference type="InterPro" id="IPR002942">
    <property type="entry name" value="S4_RNA-bd"/>
</dbReference>
<dbReference type="PANTHER" id="PTHR11766">
    <property type="entry name" value="TYROSYL-TRNA SYNTHETASE"/>
    <property type="match status" value="1"/>
</dbReference>
<keyword evidence="7 10" id="KW-0648">Protein biosynthesis</keyword>
<dbReference type="CDD" id="cd00805">
    <property type="entry name" value="TyrRS_core"/>
    <property type="match status" value="1"/>
</dbReference>
<dbReference type="InterPro" id="IPR024108">
    <property type="entry name" value="Tyr-tRNA-ligase_bac_2"/>
</dbReference>
<dbReference type="SMART" id="SM00363">
    <property type="entry name" value="S4"/>
    <property type="match status" value="1"/>
</dbReference>
<keyword evidence="2 10" id="KW-0963">Cytoplasm</keyword>
<gene>
    <name evidence="10 13" type="primary">tyrS</name>
    <name evidence="13" type="ORF">BWX89_01389</name>
</gene>
<dbReference type="InterPro" id="IPR014729">
    <property type="entry name" value="Rossmann-like_a/b/a_fold"/>
</dbReference>
<comment type="catalytic activity">
    <reaction evidence="9 10">
        <text>tRNA(Tyr) + L-tyrosine + ATP = L-tyrosyl-tRNA(Tyr) + AMP + diphosphate + H(+)</text>
        <dbReference type="Rhea" id="RHEA:10220"/>
        <dbReference type="Rhea" id="RHEA-COMP:9706"/>
        <dbReference type="Rhea" id="RHEA-COMP:9707"/>
        <dbReference type="ChEBI" id="CHEBI:15378"/>
        <dbReference type="ChEBI" id="CHEBI:30616"/>
        <dbReference type="ChEBI" id="CHEBI:33019"/>
        <dbReference type="ChEBI" id="CHEBI:58315"/>
        <dbReference type="ChEBI" id="CHEBI:78442"/>
        <dbReference type="ChEBI" id="CHEBI:78536"/>
        <dbReference type="ChEBI" id="CHEBI:456215"/>
        <dbReference type="EC" id="6.1.1.1"/>
    </reaction>
</comment>
<dbReference type="Pfam" id="PF00579">
    <property type="entry name" value="tRNA-synt_1b"/>
    <property type="match status" value="1"/>
</dbReference>
<feature type="short sequence motif" description="'KMSKS' region" evidence="10">
    <location>
        <begin position="230"/>
        <end position="234"/>
    </location>
</feature>
<proteinExistence type="inferred from homology"/>
<organism evidence="13">
    <name type="scientific">candidate division TA06 bacterium ADurb.Bin131</name>
    <dbReference type="NCBI Taxonomy" id="1852827"/>
    <lineage>
        <taxon>Bacteria</taxon>
        <taxon>Bacteria division TA06</taxon>
    </lineage>
</organism>
<dbReference type="GO" id="GO:0004831">
    <property type="term" value="F:tyrosine-tRNA ligase activity"/>
    <property type="evidence" value="ECO:0007669"/>
    <property type="project" value="UniProtKB-UniRule"/>
</dbReference>
<keyword evidence="6 11" id="KW-0694">RNA-binding</keyword>
<keyword evidence="5 10" id="KW-0067">ATP-binding</keyword>
<dbReference type="PRINTS" id="PR01040">
    <property type="entry name" value="TRNASYNTHTYR"/>
</dbReference>
<dbReference type="CDD" id="cd00165">
    <property type="entry name" value="S4"/>
    <property type="match status" value="1"/>
</dbReference>
<accession>A0A1V6C5R8</accession>
<evidence type="ECO:0000256" key="6">
    <source>
        <dbReference type="ARBA" id="ARBA00022884"/>
    </source>
</evidence>